<name>A0A8G0PMR7_9HYPO</name>
<dbReference type="AlphaFoldDB" id="A0A8G0PMR7"/>
<gene>
    <name evidence="1" type="ORF">H0G86_009220</name>
</gene>
<protein>
    <submittedName>
        <fullName evidence="1">Uncharacterized protein</fullName>
    </submittedName>
</protein>
<organism evidence="1 2">
    <name type="scientific">Trichoderma simmonsii</name>
    <dbReference type="NCBI Taxonomy" id="1491479"/>
    <lineage>
        <taxon>Eukaryota</taxon>
        <taxon>Fungi</taxon>
        <taxon>Dikarya</taxon>
        <taxon>Ascomycota</taxon>
        <taxon>Pezizomycotina</taxon>
        <taxon>Sordariomycetes</taxon>
        <taxon>Hypocreomycetidae</taxon>
        <taxon>Hypocreales</taxon>
        <taxon>Hypocreaceae</taxon>
        <taxon>Trichoderma</taxon>
    </lineage>
</organism>
<accession>A0A8G0PMR7</accession>
<evidence type="ECO:0000313" key="1">
    <source>
        <dbReference type="EMBL" id="QYT02214.1"/>
    </source>
</evidence>
<keyword evidence="2" id="KW-1185">Reference proteome</keyword>
<dbReference type="EMBL" id="CP075868">
    <property type="protein sequence ID" value="QYT02214.1"/>
    <property type="molecule type" value="Genomic_DNA"/>
</dbReference>
<proteinExistence type="predicted"/>
<sequence>MGISSYGDITGNIPDCLPFRGHICSLPCNRPQDHEGAMDGLTGMCHLTLALALVPLELGSGPGPSTIATSFRHVNKKWVLVFRLRKGVGGSLDGEKFLCASKQ</sequence>
<evidence type="ECO:0000313" key="2">
    <source>
        <dbReference type="Proteomes" id="UP000826661"/>
    </source>
</evidence>
<reference evidence="1 2" key="1">
    <citation type="journal article" date="2021" name="BMC Genomics">
        <title>Telomere-to-telomere genome assembly of asparaginase-producing Trichoderma simmonsii.</title>
        <authorList>
            <person name="Chung D."/>
            <person name="Kwon Y.M."/>
            <person name="Yang Y."/>
        </authorList>
    </citation>
    <scope>NUCLEOTIDE SEQUENCE [LARGE SCALE GENOMIC DNA]</scope>
    <source>
        <strain evidence="1 2">GH-Sj1</strain>
    </source>
</reference>
<dbReference type="Proteomes" id="UP000826661">
    <property type="component" value="Chromosome V"/>
</dbReference>